<protein>
    <recommendedName>
        <fullName evidence="1">Smf/DprA SLOG domain-containing protein</fullName>
    </recommendedName>
</protein>
<organism evidence="2 3">
    <name type="scientific">Acetonema longum DSM 6540</name>
    <dbReference type="NCBI Taxonomy" id="1009370"/>
    <lineage>
        <taxon>Bacteria</taxon>
        <taxon>Bacillati</taxon>
        <taxon>Bacillota</taxon>
        <taxon>Negativicutes</taxon>
        <taxon>Acetonemataceae</taxon>
        <taxon>Acetonema</taxon>
    </lineage>
</organism>
<dbReference type="eggNOG" id="COG0758">
    <property type="taxonomic scope" value="Bacteria"/>
</dbReference>
<evidence type="ECO:0000259" key="1">
    <source>
        <dbReference type="Pfam" id="PF02481"/>
    </source>
</evidence>
<sequence>MGMVYLQISYLTMPLKALGSPVYTTKTLALIGNVALLDRTLLAIFASMKSPPEAAQASKTFAGSMPDTISVIAGFHSPLEAEWYRQLRQTNAGLILMPARSLDTLTIRAEWKEMLDAGRMLVISPFAAGYNWQTRDSALQRNRFIAALAEAVLILHAAPGSATEGLAKECLAQDKPVYTLNPDSAGLLAAGARPADPELSRAIGVCCLETEAVSKGSDAR</sequence>
<evidence type="ECO:0000313" key="2">
    <source>
        <dbReference type="EMBL" id="EGO62439.1"/>
    </source>
</evidence>
<dbReference type="GO" id="GO:0009294">
    <property type="term" value="P:DNA-mediated transformation"/>
    <property type="evidence" value="ECO:0007669"/>
    <property type="project" value="InterPro"/>
</dbReference>
<dbReference type="Proteomes" id="UP000003240">
    <property type="component" value="Unassembled WGS sequence"/>
</dbReference>
<feature type="domain" description="Smf/DprA SLOG" evidence="1">
    <location>
        <begin position="27"/>
        <end position="182"/>
    </location>
</feature>
<accession>F7NNJ8</accession>
<reference evidence="2 3" key="1">
    <citation type="journal article" date="2011" name="EMBO J.">
        <title>Structural diversity of bacterial flagellar motors.</title>
        <authorList>
            <person name="Chen S."/>
            <person name="Beeby M."/>
            <person name="Murphy G.E."/>
            <person name="Leadbetter J.R."/>
            <person name="Hendrixson D.R."/>
            <person name="Briegel A."/>
            <person name="Li Z."/>
            <person name="Shi J."/>
            <person name="Tocheva E.I."/>
            <person name="Muller A."/>
            <person name="Dobro M.J."/>
            <person name="Jensen G.J."/>
        </authorList>
    </citation>
    <scope>NUCLEOTIDE SEQUENCE [LARGE SCALE GENOMIC DNA]</scope>
    <source>
        <strain evidence="2 3">DSM 6540</strain>
    </source>
</reference>
<dbReference type="InterPro" id="IPR057666">
    <property type="entry name" value="DrpA_SLOG"/>
</dbReference>
<dbReference type="AlphaFoldDB" id="F7NNJ8"/>
<dbReference type="EMBL" id="AFGF01000221">
    <property type="protein sequence ID" value="EGO62439.1"/>
    <property type="molecule type" value="Genomic_DNA"/>
</dbReference>
<gene>
    <name evidence="2" type="ORF">ALO_18445</name>
</gene>
<dbReference type="Gene3D" id="3.40.50.450">
    <property type="match status" value="1"/>
</dbReference>
<dbReference type="OrthoDB" id="273460at2"/>
<dbReference type="Pfam" id="PF02481">
    <property type="entry name" value="DNA_processg_A"/>
    <property type="match status" value="1"/>
</dbReference>
<proteinExistence type="predicted"/>
<name>F7NNJ8_9FIRM</name>
<evidence type="ECO:0000313" key="3">
    <source>
        <dbReference type="Proteomes" id="UP000003240"/>
    </source>
</evidence>
<keyword evidence="3" id="KW-1185">Reference proteome</keyword>
<dbReference type="STRING" id="1009370.ALO_18445"/>
<comment type="caution">
    <text evidence="2">The sequence shown here is derived from an EMBL/GenBank/DDBJ whole genome shotgun (WGS) entry which is preliminary data.</text>
</comment>